<reference evidence="7" key="1">
    <citation type="submission" date="2025-08" db="UniProtKB">
        <authorList>
            <consortium name="RefSeq"/>
        </authorList>
    </citation>
    <scope>IDENTIFICATION</scope>
    <source>
        <tissue evidence="7">Entire body</tissue>
    </source>
</reference>
<dbReference type="GeneID" id="108735599"/>
<dbReference type="PANTHER" id="PTHR22696">
    <property type="entry name" value="E3 UBIQUITIN-PROTEIN LIGASE RNF26"/>
    <property type="match status" value="1"/>
</dbReference>
<feature type="domain" description="RING-type" evidence="5">
    <location>
        <begin position="267"/>
        <end position="307"/>
    </location>
</feature>
<dbReference type="Proteomes" id="UP000192223">
    <property type="component" value="Unplaced"/>
</dbReference>
<dbReference type="KEGG" id="apln:108735599"/>
<feature type="transmembrane region" description="Helical" evidence="4">
    <location>
        <begin position="109"/>
        <end position="128"/>
    </location>
</feature>
<keyword evidence="6" id="KW-1185">Reference proteome</keyword>
<dbReference type="PROSITE" id="PS50089">
    <property type="entry name" value="ZF_RING_2"/>
    <property type="match status" value="1"/>
</dbReference>
<accession>A0A1W4WSJ7</accession>
<keyword evidence="1 3" id="KW-0479">Metal-binding</keyword>
<dbReference type="InterPro" id="IPR013083">
    <property type="entry name" value="Znf_RING/FYVE/PHD"/>
</dbReference>
<dbReference type="InParanoid" id="A0A1W4WSJ7"/>
<dbReference type="SUPFAM" id="SSF57850">
    <property type="entry name" value="RING/U-box"/>
    <property type="match status" value="1"/>
</dbReference>
<evidence type="ECO:0000256" key="2">
    <source>
        <dbReference type="ARBA" id="ARBA00022833"/>
    </source>
</evidence>
<dbReference type="STRING" id="224129.A0A1W4WSJ7"/>
<gene>
    <name evidence="7" type="primary">LOC108735599</name>
</gene>
<dbReference type="GO" id="GO:0061630">
    <property type="term" value="F:ubiquitin protein ligase activity"/>
    <property type="evidence" value="ECO:0007669"/>
    <property type="project" value="TreeGrafter"/>
</dbReference>
<evidence type="ECO:0000313" key="7">
    <source>
        <dbReference type="RefSeq" id="XP_018323118.1"/>
    </source>
</evidence>
<evidence type="ECO:0000313" key="6">
    <source>
        <dbReference type="Proteomes" id="UP000192223"/>
    </source>
</evidence>
<proteinExistence type="predicted"/>
<keyword evidence="4" id="KW-1133">Transmembrane helix</keyword>
<keyword evidence="1 3" id="KW-0863">Zinc-finger</keyword>
<feature type="transmembrane region" description="Helical" evidence="4">
    <location>
        <begin position="199"/>
        <end position="220"/>
    </location>
</feature>
<evidence type="ECO:0000256" key="1">
    <source>
        <dbReference type="ARBA" id="ARBA00022771"/>
    </source>
</evidence>
<keyword evidence="4" id="KW-0812">Transmembrane</keyword>
<dbReference type="SMART" id="SM00184">
    <property type="entry name" value="RING"/>
    <property type="match status" value="1"/>
</dbReference>
<dbReference type="AlphaFoldDB" id="A0A1W4WSJ7"/>
<dbReference type="OrthoDB" id="1711136at2759"/>
<dbReference type="InterPro" id="IPR001841">
    <property type="entry name" value="Znf_RING"/>
</dbReference>
<feature type="transmembrane region" description="Helical" evidence="4">
    <location>
        <begin position="6"/>
        <end position="37"/>
    </location>
</feature>
<dbReference type="GO" id="GO:0008270">
    <property type="term" value="F:zinc ion binding"/>
    <property type="evidence" value="ECO:0007669"/>
    <property type="project" value="UniProtKB-KW"/>
</dbReference>
<evidence type="ECO:0000259" key="5">
    <source>
        <dbReference type="PROSITE" id="PS50089"/>
    </source>
</evidence>
<feature type="transmembrane region" description="Helical" evidence="4">
    <location>
        <begin position="75"/>
        <end position="97"/>
    </location>
</feature>
<dbReference type="PANTHER" id="PTHR22696:SF1">
    <property type="entry name" value="E3 UBIQUITIN-PROTEIN LIGASE RNF26"/>
    <property type="match status" value="1"/>
</dbReference>
<keyword evidence="4" id="KW-0472">Membrane</keyword>
<evidence type="ECO:0000256" key="3">
    <source>
        <dbReference type="PROSITE-ProRule" id="PRU00175"/>
    </source>
</evidence>
<name>A0A1W4WSJ7_AGRPL</name>
<protein>
    <submittedName>
        <fullName evidence="7">Uncharacterized protein LOC108735599</fullName>
    </submittedName>
</protein>
<dbReference type="GO" id="GO:0016567">
    <property type="term" value="P:protein ubiquitination"/>
    <property type="evidence" value="ECO:0007669"/>
    <property type="project" value="TreeGrafter"/>
</dbReference>
<feature type="transmembrane region" description="Helical" evidence="4">
    <location>
        <begin position="134"/>
        <end position="165"/>
    </location>
</feature>
<dbReference type="Pfam" id="PF13920">
    <property type="entry name" value="zf-C3HC4_3"/>
    <property type="match status" value="1"/>
</dbReference>
<evidence type="ECO:0000256" key="4">
    <source>
        <dbReference type="SAM" id="Phobius"/>
    </source>
</evidence>
<dbReference type="RefSeq" id="XP_018323118.1">
    <property type="nucleotide sequence ID" value="XM_018467616.2"/>
</dbReference>
<organism evidence="6 7">
    <name type="scientific">Agrilus planipennis</name>
    <name type="common">Emerald ash borer</name>
    <name type="synonym">Agrilus marcopoli</name>
    <dbReference type="NCBI Taxonomy" id="224129"/>
    <lineage>
        <taxon>Eukaryota</taxon>
        <taxon>Metazoa</taxon>
        <taxon>Ecdysozoa</taxon>
        <taxon>Arthropoda</taxon>
        <taxon>Hexapoda</taxon>
        <taxon>Insecta</taxon>
        <taxon>Pterygota</taxon>
        <taxon>Neoptera</taxon>
        <taxon>Endopterygota</taxon>
        <taxon>Coleoptera</taxon>
        <taxon>Polyphaga</taxon>
        <taxon>Elateriformia</taxon>
        <taxon>Buprestoidea</taxon>
        <taxon>Buprestidae</taxon>
        <taxon>Agrilinae</taxon>
        <taxon>Agrilus</taxon>
    </lineage>
</organism>
<dbReference type="Gene3D" id="3.30.40.10">
    <property type="entry name" value="Zinc/RING finger domain, C3HC4 (zinc finger)"/>
    <property type="match status" value="1"/>
</dbReference>
<dbReference type="GO" id="GO:0006511">
    <property type="term" value="P:ubiquitin-dependent protein catabolic process"/>
    <property type="evidence" value="ECO:0007669"/>
    <property type="project" value="TreeGrafter"/>
</dbReference>
<keyword evidence="2" id="KW-0862">Zinc</keyword>
<sequence length="318" mass="36016">MLNFLFAVIVFIKKCTGLILICSYGTGQVIISGILVLIKTIQRAVEAILVVCDILIEDFWIFANDLNSFFETCKTIGGSLSHFITASITAIVMGIKYSVGGVILLPSSLYGFILIIFNNVFVLLRVIIQSFKQIAILIGFGIWFVITLLPFVVVSLVTMFMYYIGYAFQKTCEEIQTFFKFLQMSLSYFNLFLDFPPEAIAGLIIGMCLIFVVLRFRMFCYRLCLSRIRLRFHNQIRMVTVDVPSVNNDLQTEAPQFSSLELRSLKCSVCLDHPRNIVLLPCRHVCLCSNCDSQISQSRVRVCPICRTKVGSSMKVFI</sequence>